<keyword evidence="8" id="KW-0067">ATP-binding</keyword>
<dbReference type="GO" id="GO:0003723">
    <property type="term" value="F:RNA binding"/>
    <property type="evidence" value="ECO:0007669"/>
    <property type="project" value="UniProtKB-KW"/>
</dbReference>
<dbReference type="Pfam" id="PF01743">
    <property type="entry name" value="PolyA_pol"/>
    <property type="match status" value="1"/>
</dbReference>
<dbReference type="InterPro" id="IPR032810">
    <property type="entry name" value="CCA-adding_enz_C"/>
</dbReference>
<evidence type="ECO:0000313" key="16">
    <source>
        <dbReference type="EMBL" id="OGM31547.1"/>
    </source>
</evidence>
<dbReference type="GO" id="GO:0046872">
    <property type="term" value="F:metal ion binding"/>
    <property type="evidence" value="ECO:0007669"/>
    <property type="project" value="UniProtKB-KW"/>
</dbReference>
<evidence type="ECO:0000256" key="2">
    <source>
        <dbReference type="ARBA" id="ARBA00022679"/>
    </source>
</evidence>
<evidence type="ECO:0000256" key="1">
    <source>
        <dbReference type="ARBA" id="ARBA00001946"/>
    </source>
</evidence>
<dbReference type="Gene3D" id="1.10.246.80">
    <property type="match status" value="1"/>
</dbReference>
<dbReference type="GO" id="GO:0008033">
    <property type="term" value="P:tRNA processing"/>
    <property type="evidence" value="ECO:0007669"/>
    <property type="project" value="UniProtKB-KW"/>
</dbReference>
<feature type="domain" description="Poly A polymerase head" evidence="12">
    <location>
        <begin position="23"/>
        <end position="156"/>
    </location>
</feature>
<evidence type="ECO:0000256" key="10">
    <source>
        <dbReference type="ARBA" id="ARBA00022884"/>
    </source>
</evidence>
<evidence type="ECO:0000313" key="17">
    <source>
        <dbReference type="Proteomes" id="UP000178870"/>
    </source>
</evidence>
<dbReference type="InterPro" id="IPR002646">
    <property type="entry name" value="PolA_pol_head_dom"/>
</dbReference>
<evidence type="ECO:0000256" key="4">
    <source>
        <dbReference type="ARBA" id="ARBA00022695"/>
    </source>
</evidence>
<evidence type="ECO:0000259" key="12">
    <source>
        <dbReference type="Pfam" id="PF01743"/>
    </source>
</evidence>
<keyword evidence="7" id="KW-0692">RNA repair</keyword>
<comment type="cofactor">
    <cofactor evidence="1">
        <name>Mg(2+)</name>
        <dbReference type="ChEBI" id="CHEBI:18420"/>
    </cofactor>
</comment>
<keyword evidence="9" id="KW-0460">Magnesium</keyword>
<keyword evidence="4" id="KW-0548">Nucleotidyltransferase</keyword>
<gene>
    <name evidence="16" type="ORF">A2803_02315</name>
</gene>
<keyword evidence="2 11" id="KW-0808">Transferase</keyword>
<evidence type="ECO:0008006" key="18">
    <source>
        <dbReference type="Google" id="ProtNLM"/>
    </source>
</evidence>
<dbReference type="GO" id="GO:0042245">
    <property type="term" value="P:RNA repair"/>
    <property type="evidence" value="ECO:0007669"/>
    <property type="project" value="UniProtKB-KW"/>
</dbReference>
<dbReference type="EMBL" id="MGGP01000024">
    <property type="protein sequence ID" value="OGM31547.1"/>
    <property type="molecule type" value="Genomic_DNA"/>
</dbReference>
<dbReference type="PANTHER" id="PTHR47545:SF1">
    <property type="entry name" value="MULTIFUNCTIONAL CCA PROTEIN"/>
    <property type="match status" value="1"/>
</dbReference>
<dbReference type="InterPro" id="IPR050124">
    <property type="entry name" value="tRNA_CCA-adding_enzyme"/>
</dbReference>
<comment type="similarity">
    <text evidence="11">Belongs to the tRNA nucleotidyltransferase/poly(A) polymerase family.</text>
</comment>
<dbReference type="Pfam" id="PF12627">
    <property type="entry name" value="PolyA_pol_RNAbd"/>
    <property type="match status" value="1"/>
</dbReference>
<organism evidence="16 17">
    <name type="scientific">Candidatus Woesebacteria bacterium RIFCSPHIGHO2_01_FULL_44_21</name>
    <dbReference type="NCBI Taxonomy" id="1802503"/>
    <lineage>
        <taxon>Bacteria</taxon>
        <taxon>Candidatus Woeseibacteriota</taxon>
    </lineage>
</organism>
<dbReference type="CDD" id="cd05398">
    <property type="entry name" value="NT_ClassII-CCAase"/>
    <property type="match status" value="1"/>
</dbReference>
<keyword evidence="6" id="KW-0547">Nucleotide-binding</keyword>
<evidence type="ECO:0000259" key="14">
    <source>
        <dbReference type="Pfam" id="PF12627"/>
    </source>
</evidence>
<evidence type="ECO:0000259" key="13">
    <source>
        <dbReference type="Pfam" id="PF01966"/>
    </source>
</evidence>
<dbReference type="InterPro" id="IPR032828">
    <property type="entry name" value="PolyA_RNA-bd"/>
</dbReference>
<feature type="domain" description="HD" evidence="13">
    <location>
        <begin position="277"/>
        <end position="343"/>
    </location>
</feature>
<evidence type="ECO:0000256" key="11">
    <source>
        <dbReference type="RuleBase" id="RU003953"/>
    </source>
</evidence>
<dbReference type="Pfam" id="PF13735">
    <property type="entry name" value="tRNA_NucTran2_2"/>
    <property type="match status" value="1"/>
</dbReference>
<dbReference type="Gene3D" id="1.10.3090.10">
    <property type="entry name" value="cca-adding enzyme, domain 2"/>
    <property type="match status" value="1"/>
</dbReference>
<accession>A0A1F7YWA3</accession>
<dbReference type="PANTHER" id="PTHR47545">
    <property type="entry name" value="MULTIFUNCTIONAL CCA PROTEIN"/>
    <property type="match status" value="1"/>
</dbReference>
<dbReference type="InterPro" id="IPR006674">
    <property type="entry name" value="HD_domain"/>
</dbReference>
<reference evidence="16 17" key="1">
    <citation type="journal article" date="2016" name="Nat. Commun.">
        <title>Thousands of microbial genomes shed light on interconnected biogeochemical processes in an aquifer system.</title>
        <authorList>
            <person name="Anantharaman K."/>
            <person name="Brown C.T."/>
            <person name="Hug L.A."/>
            <person name="Sharon I."/>
            <person name="Castelle C.J."/>
            <person name="Probst A.J."/>
            <person name="Thomas B.C."/>
            <person name="Singh A."/>
            <person name="Wilkins M.J."/>
            <person name="Karaoz U."/>
            <person name="Brodie E.L."/>
            <person name="Williams K.H."/>
            <person name="Hubbard S.S."/>
            <person name="Banfield J.F."/>
        </authorList>
    </citation>
    <scope>NUCLEOTIDE SEQUENCE [LARGE SCALE GENOMIC DNA]</scope>
</reference>
<dbReference type="GO" id="GO:0016779">
    <property type="term" value="F:nucleotidyltransferase activity"/>
    <property type="evidence" value="ECO:0007669"/>
    <property type="project" value="UniProtKB-KW"/>
</dbReference>
<dbReference type="InterPro" id="IPR043519">
    <property type="entry name" value="NT_sf"/>
</dbReference>
<comment type="caution">
    <text evidence="16">The sequence shown here is derived from an EMBL/GenBank/DDBJ whole genome shotgun (WGS) entry which is preliminary data.</text>
</comment>
<keyword evidence="3" id="KW-0819">tRNA processing</keyword>
<dbReference type="GO" id="GO:0005524">
    <property type="term" value="F:ATP binding"/>
    <property type="evidence" value="ECO:0007669"/>
    <property type="project" value="UniProtKB-KW"/>
</dbReference>
<evidence type="ECO:0000259" key="15">
    <source>
        <dbReference type="Pfam" id="PF13735"/>
    </source>
</evidence>
<evidence type="ECO:0000256" key="5">
    <source>
        <dbReference type="ARBA" id="ARBA00022723"/>
    </source>
</evidence>
<evidence type="ECO:0000256" key="3">
    <source>
        <dbReference type="ARBA" id="ARBA00022694"/>
    </source>
</evidence>
<dbReference type="NCBIfam" id="TIGR00277">
    <property type="entry name" value="HDIG"/>
    <property type="match status" value="1"/>
</dbReference>
<sequence>MTLTIPEEVKTLSSKFEASGHELYLVGGAVRDYAMGKPIYDWDFTTDASPEKILAILGEDAFYDNNFGTVGFPYKEGERPFEVTTFRTETTYSDARHPDEIKWGNTLEEDLKRRDFTINAMALKISNLNFKILNKEDIGIIDPYDGKKDIDKKLIRAVGDPIERFSEDALRMMRAVRIASELGFTIDEQTFNAIKMHAGSIHKIAHERVRDELLKILGSKYPYEGVLLLHGSGLMDEILPELSKTFGVEQKSPGRHHIYDVGTHSLMSLKNCPSGDAIVRFATLIHDIGKPQTYKVQDAIITFYNHEVLGARIAKNIAARLRFSKRDSDKLWKLVRWHQFTVDEHQTDKAIRRFITKVTPEYVEDMLALRTGDRLGGGAAETSWRLEEFKKRLIEVQKQPFTVRDLKINGSDVMKELGIKPSPKVGEILNKLFEDVVEKRVDNEKEALLEKLRQITES</sequence>
<name>A0A1F7YWA3_9BACT</name>
<evidence type="ECO:0000256" key="9">
    <source>
        <dbReference type="ARBA" id="ARBA00022842"/>
    </source>
</evidence>
<dbReference type="Pfam" id="PF01966">
    <property type="entry name" value="HD"/>
    <property type="match status" value="1"/>
</dbReference>
<evidence type="ECO:0000256" key="8">
    <source>
        <dbReference type="ARBA" id="ARBA00022840"/>
    </source>
</evidence>
<dbReference type="AlphaFoldDB" id="A0A1F7YWA3"/>
<proteinExistence type="inferred from homology"/>
<evidence type="ECO:0000256" key="7">
    <source>
        <dbReference type="ARBA" id="ARBA00022800"/>
    </source>
</evidence>
<dbReference type="InterPro" id="IPR006675">
    <property type="entry name" value="HDIG_dom"/>
</dbReference>
<keyword evidence="10 11" id="KW-0694">RNA-binding</keyword>
<evidence type="ECO:0000256" key="6">
    <source>
        <dbReference type="ARBA" id="ARBA00022741"/>
    </source>
</evidence>
<dbReference type="Proteomes" id="UP000178870">
    <property type="component" value="Unassembled WGS sequence"/>
</dbReference>
<feature type="domain" description="CCA-adding enzyme C-terminal" evidence="15">
    <location>
        <begin position="403"/>
        <end position="451"/>
    </location>
</feature>
<protein>
    <recommendedName>
        <fullName evidence="18">HD domain-containing protein</fullName>
    </recommendedName>
</protein>
<keyword evidence="5" id="KW-0479">Metal-binding</keyword>
<dbReference type="Gene3D" id="3.30.460.10">
    <property type="entry name" value="Beta Polymerase, domain 2"/>
    <property type="match status" value="1"/>
</dbReference>
<feature type="domain" description="tRNA nucleotidyltransferase/poly(A) polymerase RNA and SrmB- binding" evidence="14">
    <location>
        <begin position="183"/>
        <end position="243"/>
    </location>
</feature>
<dbReference type="SUPFAM" id="SSF81891">
    <property type="entry name" value="Poly A polymerase C-terminal region-like"/>
    <property type="match status" value="1"/>
</dbReference>
<dbReference type="SUPFAM" id="SSF81301">
    <property type="entry name" value="Nucleotidyltransferase"/>
    <property type="match status" value="1"/>
</dbReference>